<feature type="transmembrane region" description="Helical" evidence="6">
    <location>
        <begin position="409"/>
        <end position="432"/>
    </location>
</feature>
<dbReference type="GO" id="GO:0042910">
    <property type="term" value="F:xenobiotic transmembrane transporter activity"/>
    <property type="evidence" value="ECO:0007669"/>
    <property type="project" value="InterPro"/>
</dbReference>
<feature type="transmembrane region" description="Helical" evidence="6">
    <location>
        <begin position="438"/>
        <end position="456"/>
    </location>
</feature>
<evidence type="ECO:0000256" key="6">
    <source>
        <dbReference type="RuleBase" id="RU004914"/>
    </source>
</evidence>
<feature type="transmembrane region" description="Helical" evidence="6">
    <location>
        <begin position="336"/>
        <end position="360"/>
    </location>
</feature>
<evidence type="ECO:0000256" key="2">
    <source>
        <dbReference type="ARBA" id="ARBA00010199"/>
    </source>
</evidence>
<dbReference type="EMBL" id="CP039355">
    <property type="protein sequence ID" value="QCE15917.1"/>
    <property type="molecule type" value="Genomic_DNA"/>
</dbReference>
<name>A0A4D6NVU2_VIGUN</name>
<keyword evidence="3 6" id="KW-0812">Transmembrane</keyword>
<accession>A0A4D6NVU2</accession>
<feature type="transmembrane region" description="Helical" evidence="6">
    <location>
        <begin position="718"/>
        <end position="737"/>
    </location>
</feature>
<dbReference type="InterPro" id="IPR002528">
    <property type="entry name" value="MATE_fam"/>
</dbReference>
<feature type="transmembrane region" description="Helical" evidence="6">
    <location>
        <begin position="970"/>
        <end position="992"/>
    </location>
</feature>
<evidence type="ECO:0000256" key="1">
    <source>
        <dbReference type="ARBA" id="ARBA00004141"/>
    </source>
</evidence>
<evidence type="ECO:0000256" key="3">
    <source>
        <dbReference type="ARBA" id="ARBA00022692"/>
    </source>
</evidence>
<feature type="compositionally biased region" description="Polar residues" evidence="7">
    <location>
        <begin position="13"/>
        <end position="26"/>
    </location>
</feature>
<dbReference type="GO" id="GO:0016020">
    <property type="term" value="C:membrane"/>
    <property type="evidence" value="ECO:0007669"/>
    <property type="project" value="UniProtKB-SubCell"/>
</dbReference>
<evidence type="ECO:0000256" key="4">
    <source>
        <dbReference type="ARBA" id="ARBA00022989"/>
    </source>
</evidence>
<feature type="transmembrane region" description="Helical" evidence="6">
    <location>
        <begin position="876"/>
        <end position="899"/>
    </location>
</feature>
<sequence length="1023" mass="111758">MENIRNEEHIPLINSTSQNESNTHTRSLFHRSCSESGNLWKIAAPSIFTRLAMFSITVVTQSFAGHLADLDLAAISLACTVLISITFGFMLGMASALETLCGQAYGAGQHRMLGVYLQRSWVVLSLSSILMLPVFVFATPLLKLVGQPVAVAERAGLVAVWLIPFHLSFPFQFTLQRFLQCQLKTGIAAWVSGAALAIHVVVSWVFVYRMRIGIVGTALSIGFSWWLSVLGMLGYTLFGGCPCSWTGFSAEAFVGLWEFLKLSLASGVMLALENFYYRLLLIVSGYMHNTEIAIDALSVCVTIYGWESMIPLAFLGATGVRVANELGAGNGEGAKFATVVSVVNTVLVGFIFWLVIVFFNKNLALIFTSSSLVIQMVNDLATLLAFTVLLNCIQPVLSGVAVGSGRQAAVAYINIGGYYLVGIPLGVLLGWLRPSSIVGMWSGMMSGTVVQTLILATITMRYDWEKENLALIFTSSSLVIQMVNDLATLLAFTVLLNCIQPVLSATAVLGSALFLHRAMESFKGDDETEKNLAEALLQPEEAVIHAEQRHDQPYEEQSFGNKLWLETKKLWVIVGPSIFSRLASFNMNVITQAFAGHLGDVELAAISIANTVIVGFNFGLLLGMASALETLCGQAYGAKRYHMLGIYMQRSWIVLFVCCFVLLPFYIFATPLLKFLGQPDDVAEWSGVVAVWLIPLHFSFAFQFPLQRFLQCQLKTAVIAWASLAGLVVNAVTSWALVYVWDFGLYGAAISLDISWWVLVFGMYAYTAYGGCPLTWKGFSVEAFSGLWEFLKLSSASGVMLCFENWYYRILVLMTGHLENATIAVDALSICMTINAWEMMIPLAFFAGTGVRVANELGAGNGKGAKFATQVSVTQSIAIGVVLCVLIMIFHDYLAYIFTTSSSVLEAVDDMSFLLAITILLNSVQPILSGVAVGSGWQSYVAYINIGSYYLIGLPLGIIMGWVFKTGVAGIWTGMIFGGTALQTFILIIVTIRCDWESEAKKARFRVNKWSRSNSNAALQISN</sequence>
<feature type="transmembrane region" description="Helical" evidence="6">
    <location>
        <begin position="292"/>
        <end position="315"/>
    </location>
</feature>
<proteinExistence type="inferred from homology"/>
<feature type="compositionally biased region" description="Basic and acidic residues" evidence="7">
    <location>
        <begin position="1"/>
        <end position="10"/>
    </location>
</feature>
<dbReference type="Pfam" id="PF01554">
    <property type="entry name" value="MatE"/>
    <property type="match status" value="4"/>
</dbReference>
<evidence type="ECO:0000313" key="8">
    <source>
        <dbReference type="EMBL" id="QCE15917.1"/>
    </source>
</evidence>
<comment type="similarity">
    <text evidence="2 6">Belongs to the multi antimicrobial extrusion (MATE) (TC 2.A.66.1) family.</text>
</comment>
<dbReference type="CDD" id="cd13132">
    <property type="entry name" value="MATE_eukaryotic"/>
    <property type="match status" value="2"/>
</dbReference>
<feature type="transmembrane region" description="Helical" evidence="6">
    <location>
        <begin position="154"/>
        <end position="175"/>
    </location>
</feature>
<feature type="region of interest" description="Disordered" evidence="7">
    <location>
        <begin position="1"/>
        <end position="26"/>
    </location>
</feature>
<evidence type="ECO:0000256" key="7">
    <source>
        <dbReference type="SAM" id="MobiDB-lite"/>
    </source>
</evidence>
<feature type="transmembrane region" description="Helical" evidence="6">
    <location>
        <begin position="212"/>
        <end position="238"/>
    </location>
</feature>
<reference evidence="8 9" key="1">
    <citation type="submission" date="2019-04" db="EMBL/GenBank/DDBJ databases">
        <title>An improved genome assembly and genetic linkage map for asparagus bean, Vigna unguiculata ssp. sesquipedialis.</title>
        <authorList>
            <person name="Xia Q."/>
            <person name="Zhang R."/>
            <person name="Dong Y."/>
        </authorList>
    </citation>
    <scope>NUCLEOTIDE SEQUENCE [LARGE SCALE GENOMIC DNA]</scope>
    <source>
        <tissue evidence="8">Leaf</tissue>
    </source>
</reference>
<feature type="transmembrane region" description="Helical" evidence="6">
    <location>
        <begin position="685"/>
        <end position="706"/>
    </location>
</feature>
<feature type="transmembrane region" description="Helical" evidence="6">
    <location>
        <begin position="121"/>
        <end position="142"/>
    </location>
</feature>
<dbReference type="Proteomes" id="UP000501690">
    <property type="component" value="Linkage Group LG11"/>
</dbReference>
<dbReference type="NCBIfam" id="TIGR00797">
    <property type="entry name" value="matE"/>
    <property type="match status" value="2"/>
</dbReference>
<gene>
    <name evidence="8" type="ORF">DEO72_LG11g2930</name>
</gene>
<dbReference type="GO" id="GO:0015297">
    <property type="term" value="F:antiporter activity"/>
    <property type="evidence" value="ECO:0007669"/>
    <property type="project" value="InterPro"/>
</dbReference>
<feature type="transmembrane region" description="Helical" evidence="6">
    <location>
        <begin position="911"/>
        <end position="933"/>
    </location>
</feature>
<feature type="transmembrane region" description="Helical" evidence="6">
    <location>
        <begin position="380"/>
        <end position="402"/>
    </location>
</feature>
<feature type="transmembrane region" description="Helical" evidence="6">
    <location>
        <begin position="743"/>
        <end position="767"/>
    </location>
</feature>
<dbReference type="AlphaFoldDB" id="A0A4D6NVU2"/>
<protein>
    <recommendedName>
        <fullName evidence="6">Protein DETOXIFICATION</fullName>
    </recommendedName>
    <alternativeName>
        <fullName evidence="6">Multidrug and toxic compound extrusion protein</fullName>
    </alternativeName>
</protein>
<feature type="transmembrane region" description="Helical" evidence="6">
    <location>
        <begin position="940"/>
        <end position="964"/>
    </location>
</feature>
<keyword evidence="5 6" id="KW-0472">Membrane</keyword>
<comment type="subcellular location">
    <subcellularLocation>
        <location evidence="1">Membrane</location>
        <topology evidence="1">Multi-pass membrane protein</topology>
    </subcellularLocation>
</comment>
<keyword evidence="9" id="KW-1185">Reference proteome</keyword>
<dbReference type="InterPro" id="IPR045069">
    <property type="entry name" value="MATE_euk"/>
</dbReference>
<feature type="transmembrane region" description="Helical" evidence="6">
    <location>
        <begin position="187"/>
        <end position="206"/>
    </location>
</feature>
<evidence type="ECO:0000256" key="5">
    <source>
        <dbReference type="ARBA" id="ARBA00023136"/>
    </source>
</evidence>
<feature type="transmembrane region" description="Helical" evidence="6">
    <location>
        <begin position="250"/>
        <end position="272"/>
    </location>
</feature>
<keyword evidence="4 6" id="KW-1133">Transmembrane helix</keyword>
<feature type="transmembrane region" description="Helical" evidence="6">
    <location>
        <begin position="652"/>
        <end position="673"/>
    </location>
</feature>
<feature type="transmembrane region" description="Helical" evidence="6">
    <location>
        <begin position="490"/>
        <end position="515"/>
    </location>
</feature>
<evidence type="ECO:0000313" key="9">
    <source>
        <dbReference type="Proteomes" id="UP000501690"/>
    </source>
</evidence>
<dbReference type="GO" id="GO:1990961">
    <property type="term" value="P:xenobiotic detoxification by transmembrane export across the plasma membrane"/>
    <property type="evidence" value="ECO:0007669"/>
    <property type="project" value="InterPro"/>
</dbReference>
<organism evidence="8 9">
    <name type="scientific">Vigna unguiculata</name>
    <name type="common">Cowpea</name>
    <dbReference type="NCBI Taxonomy" id="3917"/>
    <lineage>
        <taxon>Eukaryota</taxon>
        <taxon>Viridiplantae</taxon>
        <taxon>Streptophyta</taxon>
        <taxon>Embryophyta</taxon>
        <taxon>Tracheophyta</taxon>
        <taxon>Spermatophyta</taxon>
        <taxon>Magnoliopsida</taxon>
        <taxon>eudicotyledons</taxon>
        <taxon>Gunneridae</taxon>
        <taxon>Pentapetalae</taxon>
        <taxon>rosids</taxon>
        <taxon>fabids</taxon>
        <taxon>Fabales</taxon>
        <taxon>Fabaceae</taxon>
        <taxon>Papilionoideae</taxon>
        <taxon>50 kb inversion clade</taxon>
        <taxon>NPAAA clade</taxon>
        <taxon>indigoferoid/millettioid clade</taxon>
        <taxon>Phaseoleae</taxon>
        <taxon>Vigna</taxon>
    </lineage>
</organism>
<dbReference type="PANTHER" id="PTHR11206">
    <property type="entry name" value="MULTIDRUG RESISTANCE PROTEIN"/>
    <property type="match status" value="1"/>
</dbReference>
<feature type="transmembrane region" description="Helical" evidence="6">
    <location>
        <begin position="603"/>
        <end position="631"/>
    </location>
</feature>
<feature type="transmembrane region" description="Helical" evidence="6">
    <location>
        <begin position="74"/>
        <end position="100"/>
    </location>
</feature>
<feature type="transmembrane region" description="Helical" evidence="6">
    <location>
        <begin position="570"/>
        <end position="591"/>
    </location>
</feature>